<dbReference type="GO" id="GO:0003755">
    <property type="term" value="F:peptidyl-prolyl cis-trans isomerase activity"/>
    <property type="evidence" value="ECO:0007669"/>
    <property type="project" value="UniProtKB-UniRule"/>
</dbReference>
<dbReference type="PANTHER" id="PTHR11071">
    <property type="entry name" value="PEPTIDYL-PROLYL CIS-TRANS ISOMERASE"/>
    <property type="match status" value="1"/>
</dbReference>
<sequence length="122" mass="13420">MGQLYSFIYSTSIFMSSKSIYGETFPDENFELSHVAPGLLSMANAGPDTNGSQFFITLVKTLWLDGRHVVFGVVLDGMDIIRKIGKVNTNNRDKPIEDVTIAGSGSLDVDEPFDVSLERNIV</sequence>
<dbReference type="Pfam" id="PF00160">
    <property type="entry name" value="Pro_isomerase"/>
    <property type="match status" value="1"/>
</dbReference>
<dbReference type="GO" id="GO:0016018">
    <property type="term" value="F:cyclosporin A binding"/>
    <property type="evidence" value="ECO:0007669"/>
    <property type="project" value="TreeGrafter"/>
</dbReference>
<comment type="similarity">
    <text evidence="1">Belongs to the cyclophilin-type PPIase family.</text>
</comment>
<organism evidence="2 3">
    <name type="scientific">Owenia fusiformis</name>
    <name type="common">Polychaete worm</name>
    <dbReference type="NCBI Taxonomy" id="6347"/>
    <lineage>
        <taxon>Eukaryota</taxon>
        <taxon>Metazoa</taxon>
        <taxon>Spiralia</taxon>
        <taxon>Lophotrochozoa</taxon>
        <taxon>Annelida</taxon>
        <taxon>Polychaeta</taxon>
        <taxon>Sedentaria</taxon>
        <taxon>Canalipalpata</taxon>
        <taxon>Sabellida</taxon>
        <taxon>Oweniida</taxon>
        <taxon>Oweniidae</taxon>
        <taxon>Owenia</taxon>
    </lineage>
</organism>
<comment type="caution">
    <text evidence="2">The sequence shown here is derived from an EMBL/GenBank/DDBJ whole genome shotgun (WGS) entry which is preliminary data.</text>
</comment>
<reference evidence="2" key="1">
    <citation type="submission" date="2022-03" db="EMBL/GenBank/DDBJ databases">
        <authorList>
            <person name="Martin C."/>
        </authorList>
    </citation>
    <scope>NUCLEOTIDE SEQUENCE</scope>
</reference>
<evidence type="ECO:0000313" key="3">
    <source>
        <dbReference type="Proteomes" id="UP000749559"/>
    </source>
</evidence>
<evidence type="ECO:0000256" key="1">
    <source>
        <dbReference type="RuleBase" id="RU363019"/>
    </source>
</evidence>
<dbReference type="Proteomes" id="UP000749559">
    <property type="component" value="Unassembled WGS sequence"/>
</dbReference>
<comment type="catalytic activity">
    <reaction evidence="1">
        <text>[protein]-peptidylproline (omega=180) = [protein]-peptidylproline (omega=0)</text>
        <dbReference type="Rhea" id="RHEA:16237"/>
        <dbReference type="Rhea" id="RHEA-COMP:10747"/>
        <dbReference type="Rhea" id="RHEA-COMP:10748"/>
        <dbReference type="ChEBI" id="CHEBI:83833"/>
        <dbReference type="ChEBI" id="CHEBI:83834"/>
        <dbReference type="EC" id="5.2.1.8"/>
    </reaction>
</comment>
<dbReference type="AlphaFoldDB" id="A0A8J1TXH4"/>
<dbReference type="EMBL" id="CAIIXF020000010">
    <property type="protein sequence ID" value="CAH1797052.1"/>
    <property type="molecule type" value="Genomic_DNA"/>
</dbReference>
<accession>A0A8J1TXH4</accession>
<dbReference type="PRINTS" id="PR00153">
    <property type="entry name" value="CSAPPISMRASE"/>
</dbReference>
<dbReference type="PROSITE" id="PS50072">
    <property type="entry name" value="CSA_PPIASE_2"/>
    <property type="match status" value="1"/>
</dbReference>
<dbReference type="EC" id="5.2.1.8" evidence="1"/>
<dbReference type="Gene3D" id="2.40.100.10">
    <property type="entry name" value="Cyclophilin-like"/>
    <property type="match status" value="1"/>
</dbReference>
<protein>
    <recommendedName>
        <fullName evidence="1">Peptidyl-prolyl cis-trans isomerase</fullName>
        <shortName evidence="1">PPIase</shortName>
        <ecNumber evidence="1">5.2.1.8</ecNumber>
    </recommendedName>
</protein>
<dbReference type="SUPFAM" id="SSF50891">
    <property type="entry name" value="Cyclophilin-like"/>
    <property type="match status" value="1"/>
</dbReference>
<proteinExistence type="inferred from homology"/>
<keyword evidence="1" id="KW-0697">Rotamase</keyword>
<keyword evidence="1" id="KW-0413">Isomerase</keyword>
<gene>
    <name evidence="2" type="ORF">OFUS_LOCUS21392</name>
</gene>
<comment type="function">
    <text evidence="1">PPIases accelerate the folding of proteins. It catalyzes the cis-trans isomerization of proline imidic peptide bonds in oligopeptides.</text>
</comment>
<dbReference type="InterPro" id="IPR002130">
    <property type="entry name" value="Cyclophilin-type_PPIase_dom"/>
</dbReference>
<evidence type="ECO:0000313" key="2">
    <source>
        <dbReference type="EMBL" id="CAH1797052.1"/>
    </source>
</evidence>
<dbReference type="PANTHER" id="PTHR11071:SF561">
    <property type="entry name" value="PEPTIDYL-PROLYL CIS-TRANS ISOMERASE D-RELATED"/>
    <property type="match status" value="1"/>
</dbReference>
<name>A0A8J1TXH4_OWEFU</name>
<dbReference type="InterPro" id="IPR029000">
    <property type="entry name" value="Cyclophilin-like_dom_sf"/>
</dbReference>
<dbReference type="OrthoDB" id="193499at2759"/>
<dbReference type="FunFam" id="2.40.100.10:FF:000077">
    <property type="entry name" value="Peptidyl-prolyl cis-trans isomerase"/>
    <property type="match status" value="1"/>
</dbReference>
<dbReference type="GO" id="GO:0006457">
    <property type="term" value="P:protein folding"/>
    <property type="evidence" value="ECO:0007669"/>
    <property type="project" value="TreeGrafter"/>
</dbReference>
<keyword evidence="3" id="KW-1185">Reference proteome</keyword>
<dbReference type="GO" id="GO:0005783">
    <property type="term" value="C:endoplasmic reticulum"/>
    <property type="evidence" value="ECO:0007669"/>
    <property type="project" value="TreeGrafter"/>
</dbReference>